<dbReference type="Gene3D" id="1.10.472.80">
    <property type="entry name" value="Ypt/Rab-GAP domain of gyp1p, domain 3"/>
    <property type="match status" value="1"/>
</dbReference>
<keyword evidence="7" id="KW-0472">Membrane</keyword>
<evidence type="ECO:0000256" key="6">
    <source>
        <dbReference type="ARBA" id="ARBA00022490"/>
    </source>
</evidence>
<evidence type="ECO:0000313" key="14">
    <source>
        <dbReference type="Proteomes" id="UP001549920"/>
    </source>
</evidence>
<evidence type="ECO:0000256" key="1">
    <source>
        <dbReference type="ARBA" id="ARBA00004514"/>
    </source>
</evidence>
<dbReference type="AlphaFoldDB" id="A0ABD0SC06"/>
<dbReference type="PROSITE" id="PS50086">
    <property type="entry name" value="TBC_RABGAP"/>
    <property type="match status" value="1"/>
</dbReference>
<dbReference type="GO" id="GO:0005829">
    <property type="term" value="C:cytosol"/>
    <property type="evidence" value="ECO:0007669"/>
    <property type="project" value="UniProtKB-SubCell"/>
</dbReference>
<proteinExistence type="predicted"/>
<evidence type="ECO:0000256" key="4">
    <source>
        <dbReference type="ARBA" id="ARBA00015455"/>
    </source>
</evidence>
<dbReference type="EMBL" id="JBEUOH010000024">
    <property type="protein sequence ID" value="KAL0861174.1"/>
    <property type="molecule type" value="Genomic_DNA"/>
</dbReference>
<comment type="caution">
    <text evidence="12">The sequence shown here is derived from an EMBL/GenBank/DDBJ whole genome shotgun (WGS) entry which is preliminary data.</text>
</comment>
<name>A0ABD0SC06_LOXSC</name>
<evidence type="ECO:0000313" key="13">
    <source>
        <dbReference type="EMBL" id="KAL0861174.1"/>
    </source>
</evidence>
<evidence type="ECO:0000256" key="2">
    <source>
        <dbReference type="ARBA" id="ARBA00004541"/>
    </source>
</evidence>
<keyword evidence="8" id="KW-0458">Lysosome</keyword>
<reference evidence="14 15" key="1">
    <citation type="submission" date="2024-06" db="EMBL/GenBank/DDBJ databases">
        <title>A chromosome-level genome assembly of beet webworm, Loxostege sticticalis.</title>
        <authorList>
            <person name="Zhang Y."/>
        </authorList>
    </citation>
    <scope>NUCLEOTIDE SEQUENCE [LARGE SCALE GENOMIC DNA]</scope>
    <source>
        <strain evidence="13">AQ026</strain>
        <strain evidence="12">AQ028</strain>
        <tissue evidence="12">Male pupae</tissue>
        <tissue evidence="13">Whole body</tissue>
    </source>
</reference>
<keyword evidence="6" id="KW-0963">Cytoplasm</keyword>
<organism evidence="12 15">
    <name type="scientific">Loxostege sticticalis</name>
    <name type="common">Beet webworm moth</name>
    <dbReference type="NCBI Taxonomy" id="481309"/>
    <lineage>
        <taxon>Eukaryota</taxon>
        <taxon>Metazoa</taxon>
        <taxon>Ecdysozoa</taxon>
        <taxon>Arthropoda</taxon>
        <taxon>Hexapoda</taxon>
        <taxon>Insecta</taxon>
        <taxon>Pterygota</taxon>
        <taxon>Neoptera</taxon>
        <taxon>Endopterygota</taxon>
        <taxon>Lepidoptera</taxon>
        <taxon>Glossata</taxon>
        <taxon>Ditrysia</taxon>
        <taxon>Pyraloidea</taxon>
        <taxon>Crambidae</taxon>
        <taxon>Pyraustinae</taxon>
        <taxon>Loxostege</taxon>
    </lineage>
</organism>
<accession>A0ABD0SC06</accession>
<evidence type="ECO:0000256" key="7">
    <source>
        <dbReference type="ARBA" id="ARBA00023136"/>
    </source>
</evidence>
<dbReference type="GO" id="GO:0005765">
    <property type="term" value="C:lysosomal membrane"/>
    <property type="evidence" value="ECO:0007669"/>
    <property type="project" value="UniProtKB-SubCell"/>
</dbReference>
<dbReference type="EMBL" id="JBEDNZ010000024">
    <property type="protein sequence ID" value="KAL0811599.1"/>
    <property type="molecule type" value="Genomic_DNA"/>
</dbReference>
<evidence type="ECO:0000313" key="15">
    <source>
        <dbReference type="Proteomes" id="UP001549921"/>
    </source>
</evidence>
<comment type="subcellular location">
    <subcellularLocation>
        <location evidence="1">Cytoplasm</location>
        <location evidence="1">Cytosol</location>
    </subcellularLocation>
    <subcellularLocation>
        <location evidence="2">Cytoplasmic vesicle</location>
    </subcellularLocation>
    <subcellularLocation>
        <location evidence="3">Lysosome membrane</location>
    </subcellularLocation>
</comment>
<dbReference type="InterPro" id="IPR000195">
    <property type="entry name" value="Rab-GAP-TBC_dom"/>
</dbReference>
<dbReference type="GO" id="GO:0005096">
    <property type="term" value="F:GTPase activator activity"/>
    <property type="evidence" value="ECO:0007669"/>
    <property type="project" value="UniProtKB-KW"/>
</dbReference>
<dbReference type="Proteomes" id="UP001549920">
    <property type="component" value="Unassembled WGS sequence"/>
</dbReference>
<keyword evidence="5" id="KW-0343">GTPase activation</keyword>
<dbReference type="Pfam" id="PF00566">
    <property type="entry name" value="RabGAP-TBC"/>
    <property type="match status" value="1"/>
</dbReference>
<protein>
    <recommendedName>
        <fullName evidence="4">TBC1 domain family member 7</fullName>
    </recommendedName>
</protein>
<dbReference type="InterPro" id="IPR043039">
    <property type="entry name" value="TBC1D7_dom2"/>
</dbReference>
<evidence type="ECO:0000256" key="3">
    <source>
        <dbReference type="ARBA" id="ARBA00004656"/>
    </source>
</evidence>
<evidence type="ECO:0000256" key="9">
    <source>
        <dbReference type="ARBA" id="ARBA00023329"/>
    </source>
</evidence>
<keyword evidence="14" id="KW-1185">Reference proteome</keyword>
<dbReference type="Gene3D" id="1.10.8.680">
    <property type="entry name" value="Ypt/Rab-GAP domain of gyp1p, domain 2"/>
    <property type="match status" value="1"/>
</dbReference>
<comment type="function">
    <text evidence="10">Non-catalytic component of the TSC-TBC complex, a multiprotein complex that acts as a negative regulator of the canonical mTORC1 complex, an evolutionarily conserved central nutrient sensor that stimulates anabolic reactions and macromolecule biosynthesis to promote cellular biomass generation and growth. The TSC-TBC complex acts as a GTPase-activating protein (GAP) for the small GTPase RHEB, a direct activator of the protein kinase activity of mTORC1. In absence of nutrients, the TSC-TBC complex inhibits mTORC1, thereby preventing phosphorylation of ribosomal protein S6 kinase (RPS6KB1 and RPS6KB2) and EIF4EBP1 (4E-BP1) by the mTORC1 signaling. The TSC-TBC complex is inactivated in response to nutrients, relieving inhibition of mTORC1.</text>
</comment>
<dbReference type="InterPro" id="IPR039842">
    <property type="entry name" value="TBC1D7"/>
</dbReference>
<evidence type="ECO:0000259" key="11">
    <source>
        <dbReference type="PROSITE" id="PS50086"/>
    </source>
</evidence>
<evidence type="ECO:0000313" key="12">
    <source>
        <dbReference type="EMBL" id="KAL0811599.1"/>
    </source>
</evidence>
<dbReference type="Proteomes" id="UP001549921">
    <property type="component" value="Unassembled WGS sequence"/>
</dbReference>
<dbReference type="PANTHER" id="PTHR13530">
    <property type="entry name" value="TBC1 DOMAIN FAMILY MEMBER 7"/>
    <property type="match status" value="1"/>
</dbReference>
<evidence type="ECO:0000256" key="8">
    <source>
        <dbReference type="ARBA" id="ARBA00023228"/>
    </source>
</evidence>
<sequence length="220" mass="25998">MTDERNFRSSYYEKVGCRGVEEKKSLEILMKEKPWDKMKLKQFCLRFTVPAAYRNVVWKVLLDILPVYADSHQFVMEQRTDQYNDLLYAVEMLELADMKAPRSKILLEMWLLDNEERKPPIFRETNFSSGDTFVPIVETLLELYDDEVDIYWLAKNLTEVVKQMQKDLPKLKEAFQTMLEKEDGELYNHLLDVNALEALPLTKWFNCCFAGILEDTSLTK</sequence>
<feature type="domain" description="Rab-GAP TBC" evidence="11">
    <location>
        <begin position="48"/>
        <end position="220"/>
    </location>
</feature>
<dbReference type="Gene3D" id="1.10.10.750">
    <property type="entry name" value="Ypt/Rab-GAP domain of gyp1p, domain 1"/>
    <property type="match status" value="1"/>
</dbReference>
<evidence type="ECO:0000256" key="5">
    <source>
        <dbReference type="ARBA" id="ARBA00022468"/>
    </source>
</evidence>
<dbReference type="GO" id="GO:0031410">
    <property type="term" value="C:cytoplasmic vesicle"/>
    <property type="evidence" value="ECO:0007669"/>
    <property type="project" value="UniProtKB-SubCell"/>
</dbReference>
<dbReference type="SUPFAM" id="SSF47923">
    <property type="entry name" value="Ypt/Rab-GAP domain of gyp1p"/>
    <property type="match status" value="1"/>
</dbReference>
<dbReference type="InterPro" id="IPR035969">
    <property type="entry name" value="Rab-GAP_TBC_sf"/>
</dbReference>
<gene>
    <name evidence="13" type="ORF">ABMA27_009657</name>
    <name evidence="12" type="ORF">ABMA28_009972</name>
</gene>
<evidence type="ECO:0000256" key="10">
    <source>
        <dbReference type="ARBA" id="ARBA00046045"/>
    </source>
</evidence>
<dbReference type="PANTHER" id="PTHR13530:SF3">
    <property type="entry name" value="TBC1 DOMAIN FAMILY MEMBER 7"/>
    <property type="match status" value="1"/>
</dbReference>
<keyword evidence="9" id="KW-0968">Cytoplasmic vesicle</keyword>